<keyword evidence="2" id="KW-1133">Transmembrane helix</keyword>
<dbReference type="Pfam" id="PF00990">
    <property type="entry name" value="GGDEF"/>
    <property type="match status" value="1"/>
</dbReference>
<dbReference type="SMART" id="SM00267">
    <property type="entry name" value="GGDEF"/>
    <property type="match status" value="1"/>
</dbReference>
<feature type="transmembrane region" description="Helical" evidence="2">
    <location>
        <begin position="34"/>
        <end position="54"/>
    </location>
</feature>
<dbReference type="PROSITE" id="PS50887">
    <property type="entry name" value="GGDEF"/>
    <property type="match status" value="1"/>
</dbReference>
<dbReference type="GO" id="GO:0006355">
    <property type="term" value="P:regulation of DNA-templated transcription"/>
    <property type="evidence" value="ECO:0007669"/>
    <property type="project" value="InterPro"/>
</dbReference>
<dbReference type="PANTHER" id="PTHR44757:SF2">
    <property type="entry name" value="BIOFILM ARCHITECTURE MAINTENANCE PROTEIN MBAA"/>
    <property type="match status" value="1"/>
</dbReference>
<feature type="region of interest" description="Disordered" evidence="1">
    <location>
        <begin position="172"/>
        <end position="192"/>
    </location>
</feature>
<feature type="domain" description="GGDEF" evidence="5">
    <location>
        <begin position="648"/>
        <end position="779"/>
    </location>
</feature>
<dbReference type="Gene3D" id="3.30.70.270">
    <property type="match status" value="1"/>
</dbReference>
<feature type="domain" description="PAS" evidence="3">
    <location>
        <begin position="358"/>
        <end position="403"/>
    </location>
</feature>
<name>A0A2U8GV15_9RHOO</name>
<dbReference type="InterPro" id="IPR000160">
    <property type="entry name" value="GGDEF_dom"/>
</dbReference>
<evidence type="ECO:0008006" key="8">
    <source>
        <dbReference type="Google" id="ProtNLM"/>
    </source>
</evidence>
<dbReference type="InterPro" id="IPR043128">
    <property type="entry name" value="Rev_trsase/Diguanyl_cyclase"/>
</dbReference>
<evidence type="ECO:0000256" key="1">
    <source>
        <dbReference type="SAM" id="MobiDB-lite"/>
    </source>
</evidence>
<protein>
    <recommendedName>
        <fullName evidence="8">Diguanylate cyclase</fullName>
    </recommendedName>
</protein>
<feature type="domain" description="PAC" evidence="4">
    <location>
        <begin position="432"/>
        <end position="484"/>
    </location>
</feature>
<dbReference type="GO" id="GO:0003824">
    <property type="term" value="F:catalytic activity"/>
    <property type="evidence" value="ECO:0007669"/>
    <property type="project" value="UniProtKB-ARBA"/>
</dbReference>
<dbReference type="Gene3D" id="3.30.450.20">
    <property type="entry name" value="PAS domain"/>
    <property type="match status" value="3"/>
</dbReference>
<dbReference type="SUPFAM" id="SSF55073">
    <property type="entry name" value="Nucleotide cyclase"/>
    <property type="match status" value="1"/>
</dbReference>
<evidence type="ECO:0000259" key="3">
    <source>
        <dbReference type="PROSITE" id="PS50112"/>
    </source>
</evidence>
<dbReference type="CDD" id="cd01949">
    <property type="entry name" value="GGDEF"/>
    <property type="match status" value="1"/>
</dbReference>
<dbReference type="NCBIfam" id="TIGR00229">
    <property type="entry name" value="sensory_box"/>
    <property type="match status" value="1"/>
</dbReference>
<sequence>MAAWYAPRGGTGSSPSSSPAERGRQMNARRRRRLADFGFFGLLSVCALLAWAGFEYHFSRVLEDVRTAHEQISQRDTRHLNAHIGHLIRNVDLNLSSLGSAIVDGERLPEWTKQLDSVIRHIPYLRSLSVVDADGRVIASTTPENLGTVLSLDSYHPTNRVPGDVLQIGPPHAGRDLADARPTGDPQTPTPDQGFIPIARSFGSGDARPLTLLATLELDYFRRILADFRTTPGDRISLFRLDGMRLLDTSVADTALQQVEQALALRWQGGETAGMQTLDGEQGQQLVSYQLNEGLPLAVVINSVLDEALAGAYAESRSSALVFLPLSLLGLGGALAAYLYFRRAGQHERSLRRRAEARRHLLESALNASATAVVITGTDARIEWANPAFTALTGFELSEAIGRMPKELVRSGQQSREFYERMWNTILSGAVWRGELVNRRKDGSLYDEALTITPVRNELGELSHFIAIKEDITAARAARKDLQAAYARLQTVVDHFPGAVIMEDMQGQITLLNDRVFDLMNIPRPPGNLAGTSIHDLTLAASKLSLDPTTFAQRLDMLRERAQTVYGEELAHRDGRWIERDFIPIRSTGSTDALLGFLRVYRDVSARKQQEKALWLLATTDPLTGVRNRRAFLDKVDAELVRVRRYRNDATLMMLDLDHFKRVNDLHGHAAGDAMLCHVVRLAHSLLRASDLIGRLGGEEFAILLPATGLQGALELAERLRSTLEHTPLVYQNRDIGATTSIGVSLLQAGDSSAEMILARADSALYAAKHNGRNRVEQA</sequence>
<dbReference type="SUPFAM" id="SSF55785">
    <property type="entry name" value="PYP-like sensor domain (PAS domain)"/>
    <property type="match status" value="2"/>
</dbReference>
<keyword evidence="7" id="KW-1185">Reference proteome</keyword>
<accession>A0A2U8GV15</accession>
<dbReference type="InterPro" id="IPR000700">
    <property type="entry name" value="PAS-assoc_C"/>
</dbReference>
<reference evidence="6 7" key="1">
    <citation type="submission" date="2017-06" db="EMBL/GenBank/DDBJ databases">
        <title>Azoarcus.</title>
        <authorList>
            <person name="Woo J.-H."/>
            <person name="Kim H.-S."/>
        </authorList>
    </citation>
    <scope>NUCLEOTIDE SEQUENCE [LARGE SCALE GENOMIC DNA]</scope>
    <source>
        <strain evidence="6 7">TSPY31</strain>
    </source>
</reference>
<proteinExistence type="predicted"/>
<dbReference type="NCBIfam" id="TIGR00254">
    <property type="entry name" value="GGDEF"/>
    <property type="match status" value="1"/>
</dbReference>
<dbReference type="KEGG" id="acom:CEW83_20155"/>
<dbReference type="Proteomes" id="UP000244930">
    <property type="component" value="Chromosome"/>
</dbReference>
<dbReference type="Pfam" id="PF13188">
    <property type="entry name" value="PAS_8"/>
    <property type="match status" value="1"/>
</dbReference>
<evidence type="ECO:0000313" key="7">
    <source>
        <dbReference type="Proteomes" id="UP000244930"/>
    </source>
</evidence>
<evidence type="ECO:0000256" key="2">
    <source>
        <dbReference type="SAM" id="Phobius"/>
    </source>
</evidence>
<dbReference type="PROSITE" id="PS50113">
    <property type="entry name" value="PAC"/>
    <property type="match status" value="1"/>
</dbReference>
<dbReference type="AlphaFoldDB" id="A0A2U8GV15"/>
<dbReference type="Pfam" id="PF00989">
    <property type="entry name" value="PAS"/>
    <property type="match status" value="1"/>
</dbReference>
<dbReference type="EMBL" id="CP022187">
    <property type="protein sequence ID" value="AWI77260.1"/>
    <property type="molecule type" value="Genomic_DNA"/>
</dbReference>
<keyword evidence="2" id="KW-0472">Membrane</keyword>
<dbReference type="InterPro" id="IPR000014">
    <property type="entry name" value="PAS"/>
</dbReference>
<dbReference type="PROSITE" id="PS50112">
    <property type="entry name" value="PAS"/>
    <property type="match status" value="1"/>
</dbReference>
<feature type="region of interest" description="Disordered" evidence="1">
    <location>
        <begin position="1"/>
        <end position="27"/>
    </location>
</feature>
<dbReference type="PANTHER" id="PTHR44757">
    <property type="entry name" value="DIGUANYLATE CYCLASE DGCP"/>
    <property type="match status" value="1"/>
</dbReference>
<organism evidence="6 7">
    <name type="scientific">Parazoarcus communis</name>
    <dbReference type="NCBI Taxonomy" id="41977"/>
    <lineage>
        <taxon>Bacteria</taxon>
        <taxon>Pseudomonadati</taxon>
        <taxon>Pseudomonadota</taxon>
        <taxon>Betaproteobacteria</taxon>
        <taxon>Rhodocyclales</taxon>
        <taxon>Zoogloeaceae</taxon>
        <taxon>Parazoarcus</taxon>
    </lineage>
</organism>
<dbReference type="SMART" id="SM00091">
    <property type="entry name" value="PAS"/>
    <property type="match status" value="2"/>
</dbReference>
<evidence type="ECO:0000313" key="6">
    <source>
        <dbReference type="EMBL" id="AWI77260.1"/>
    </source>
</evidence>
<dbReference type="InterPro" id="IPR035965">
    <property type="entry name" value="PAS-like_dom_sf"/>
</dbReference>
<dbReference type="FunFam" id="3.30.70.270:FF:000001">
    <property type="entry name" value="Diguanylate cyclase domain protein"/>
    <property type="match status" value="1"/>
</dbReference>
<keyword evidence="2" id="KW-0812">Transmembrane</keyword>
<feature type="compositionally biased region" description="Low complexity" evidence="1">
    <location>
        <begin position="183"/>
        <end position="192"/>
    </location>
</feature>
<gene>
    <name evidence="6" type="ORF">CEW83_20155</name>
</gene>
<evidence type="ECO:0000259" key="5">
    <source>
        <dbReference type="PROSITE" id="PS50887"/>
    </source>
</evidence>
<dbReference type="InterPro" id="IPR052155">
    <property type="entry name" value="Biofilm_reg_signaling"/>
</dbReference>
<dbReference type="SMART" id="SM00086">
    <property type="entry name" value="PAC"/>
    <property type="match status" value="2"/>
</dbReference>
<dbReference type="InterPro" id="IPR029787">
    <property type="entry name" value="Nucleotide_cyclase"/>
</dbReference>
<dbReference type="InterPro" id="IPR001610">
    <property type="entry name" value="PAC"/>
</dbReference>
<dbReference type="CDD" id="cd00130">
    <property type="entry name" value="PAS"/>
    <property type="match status" value="2"/>
</dbReference>
<dbReference type="InterPro" id="IPR013767">
    <property type="entry name" value="PAS_fold"/>
</dbReference>
<evidence type="ECO:0000259" key="4">
    <source>
        <dbReference type="PROSITE" id="PS50113"/>
    </source>
</evidence>